<reference evidence="1 2" key="1">
    <citation type="submission" date="2021-03" db="EMBL/GenBank/DDBJ databases">
        <title>Actinoplanes flavus sp. nov., a novel actinomycete isolated from Coconut Palm rhizosphere soil.</title>
        <authorList>
            <person name="Luo X."/>
        </authorList>
    </citation>
    <scope>NUCLEOTIDE SEQUENCE [LARGE SCALE GENOMIC DNA]</scope>
    <source>
        <strain evidence="1 2">NEAU-H7</strain>
    </source>
</reference>
<organism evidence="1 2">
    <name type="scientific">Actinoplanes flavus</name>
    <dbReference type="NCBI Taxonomy" id="2820290"/>
    <lineage>
        <taxon>Bacteria</taxon>
        <taxon>Bacillati</taxon>
        <taxon>Actinomycetota</taxon>
        <taxon>Actinomycetes</taxon>
        <taxon>Micromonosporales</taxon>
        <taxon>Micromonosporaceae</taxon>
        <taxon>Actinoplanes</taxon>
    </lineage>
</organism>
<dbReference type="EMBL" id="JAGFNS010000027">
    <property type="protein sequence ID" value="MBO3742248.1"/>
    <property type="molecule type" value="Genomic_DNA"/>
</dbReference>
<dbReference type="RefSeq" id="WP_208471453.1">
    <property type="nucleotide sequence ID" value="NZ_JAGFNS010000027.1"/>
</dbReference>
<name>A0ABS3UUI0_9ACTN</name>
<proteinExistence type="predicted"/>
<protein>
    <submittedName>
        <fullName evidence="1">Uncharacterized protein</fullName>
    </submittedName>
</protein>
<evidence type="ECO:0000313" key="2">
    <source>
        <dbReference type="Proteomes" id="UP000679690"/>
    </source>
</evidence>
<comment type="caution">
    <text evidence="1">The sequence shown here is derived from an EMBL/GenBank/DDBJ whole genome shotgun (WGS) entry which is preliminary data.</text>
</comment>
<gene>
    <name evidence="1" type="ORF">J5X75_32555</name>
</gene>
<accession>A0ABS3UUI0</accession>
<sequence length="115" mass="12112">MGTEDGTDSGSILIHLTGEQVSQLPDGVRHAVSDLAAQLREIGSVTPAEEAGSPADIRAQVEQVLAENRADELLRAGVALERVGWWVTCPGVINPILKDASVIVLDGEHIVLPQA</sequence>
<dbReference type="Proteomes" id="UP000679690">
    <property type="component" value="Unassembled WGS sequence"/>
</dbReference>
<evidence type="ECO:0000313" key="1">
    <source>
        <dbReference type="EMBL" id="MBO3742248.1"/>
    </source>
</evidence>
<keyword evidence="2" id="KW-1185">Reference proteome</keyword>